<protein>
    <submittedName>
        <fullName evidence="3">Uncharacterized protein</fullName>
    </submittedName>
</protein>
<feature type="transmembrane region" description="Helical" evidence="2">
    <location>
        <begin position="89"/>
        <end position="110"/>
    </location>
</feature>
<feature type="transmembrane region" description="Helical" evidence="2">
    <location>
        <begin position="175"/>
        <end position="195"/>
    </location>
</feature>
<keyword evidence="2" id="KW-1133">Transmembrane helix</keyword>
<gene>
    <name evidence="3" type="ORF">QYF61_011716</name>
</gene>
<dbReference type="Proteomes" id="UP001333110">
    <property type="component" value="Unassembled WGS sequence"/>
</dbReference>
<comment type="caution">
    <text evidence="3">The sequence shown here is derived from an EMBL/GenBank/DDBJ whole genome shotgun (WGS) entry which is preliminary data.</text>
</comment>
<evidence type="ECO:0000256" key="1">
    <source>
        <dbReference type="SAM" id="MobiDB-lite"/>
    </source>
</evidence>
<evidence type="ECO:0000256" key="2">
    <source>
        <dbReference type="SAM" id="Phobius"/>
    </source>
</evidence>
<keyword evidence="4" id="KW-1185">Reference proteome</keyword>
<dbReference type="AlphaFoldDB" id="A0AAN7SG51"/>
<reference evidence="3 4" key="1">
    <citation type="journal article" date="2023" name="J. Hered.">
        <title>Chromosome-level genome of the wood stork (Mycteria americana) provides insight into avian chromosome evolution.</title>
        <authorList>
            <person name="Flamio R. Jr."/>
            <person name="Ramstad K.M."/>
        </authorList>
    </citation>
    <scope>NUCLEOTIDE SEQUENCE [LARGE SCALE GENOMIC DNA]</scope>
    <source>
        <strain evidence="3">JAX WOST 10</strain>
    </source>
</reference>
<sequence>MLNSATGTPLADTCGANIAAGYTTEEVPTCRDRAKNHECSRPVITQTKPNQPTSQGPHRWVFEGQDRTEGKRQVAERKAPGLARPVLPIRFLLAAIPVPSFFGLFTLTYLMDRAAQLGRHVPPVPTWACHFLQKPPAPLKVLLCIDKTSLSLVSSRLNGPSSFSPSSYVRCYKPLIIFVALCWTLSSMSMSHLYWGAQHWTQHSRCLTSAEQRGRITSLHLLEMLCRVQPQTPISLCCHKGSSLAHGQLAVHQDPQGLFCKAAFQLVSHSLS</sequence>
<feature type="compositionally biased region" description="Basic and acidic residues" evidence="1">
    <location>
        <begin position="60"/>
        <end position="76"/>
    </location>
</feature>
<evidence type="ECO:0000313" key="3">
    <source>
        <dbReference type="EMBL" id="KAK4826848.1"/>
    </source>
</evidence>
<feature type="region of interest" description="Disordered" evidence="1">
    <location>
        <begin position="40"/>
        <end position="76"/>
    </location>
</feature>
<organism evidence="3 4">
    <name type="scientific">Mycteria americana</name>
    <name type="common">Wood stork</name>
    <dbReference type="NCBI Taxonomy" id="33587"/>
    <lineage>
        <taxon>Eukaryota</taxon>
        <taxon>Metazoa</taxon>
        <taxon>Chordata</taxon>
        <taxon>Craniata</taxon>
        <taxon>Vertebrata</taxon>
        <taxon>Euteleostomi</taxon>
        <taxon>Archelosauria</taxon>
        <taxon>Archosauria</taxon>
        <taxon>Dinosauria</taxon>
        <taxon>Saurischia</taxon>
        <taxon>Theropoda</taxon>
        <taxon>Coelurosauria</taxon>
        <taxon>Aves</taxon>
        <taxon>Neognathae</taxon>
        <taxon>Neoaves</taxon>
        <taxon>Aequornithes</taxon>
        <taxon>Ciconiiformes</taxon>
        <taxon>Ciconiidae</taxon>
        <taxon>Mycteria</taxon>
    </lineage>
</organism>
<name>A0AAN7SG51_MYCAM</name>
<dbReference type="EMBL" id="JAUNZN010000002">
    <property type="protein sequence ID" value="KAK4826848.1"/>
    <property type="molecule type" value="Genomic_DNA"/>
</dbReference>
<proteinExistence type="predicted"/>
<feature type="compositionally biased region" description="Polar residues" evidence="1">
    <location>
        <begin position="43"/>
        <end position="56"/>
    </location>
</feature>
<evidence type="ECO:0000313" key="4">
    <source>
        <dbReference type="Proteomes" id="UP001333110"/>
    </source>
</evidence>
<keyword evidence="2" id="KW-0472">Membrane</keyword>
<accession>A0AAN7SG51</accession>
<keyword evidence="2" id="KW-0812">Transmembrane</keyword>